<dbReference type="HOGENOM" id="CLU_102218_0_0_1"/>
<evidence type="ECO:0000256" key="4">
    <source>
        <dbReference type="ARBA" id="ARBA00022989"/>
    </source>
</evidence>
<comment type="similarity">
    <text evidence="2">Belongs to the TMEM229 family.</text>
</comment>
<feature type="transmembrane region" description="Helical" evidence="6">
    <location>
        <begin position="110"/>
        <end position="131"/>
    </location>
</feature>
<evidence type="ECO:0000313" key="7">
    <source>
        <dbReference type="Ensembl" id="ENSACAP00000004906.3"/>
    </source>
</evidence>
<protein>
    <recommendedName>
        <fullName evidence="9">Transmembrane protein 229B</fullName>
    </recommendedName>
</protein>
<evidence type="ECO:0000256" key="2">
    <source>
        <dbReference type="ARBA" id="ARBA00006371"/>
    </source>
</evidence>
<comment type="subcellular location">
    <subcellularLocation>
        <location evidence="1">Membrane</location>
        <topology evidence="1">Multi-pass membrane protein</topology>
    </subcellularLocation>
</comment>
<organism evidence="7 8">
    <name type="scientific">Anolis carolinensis</name>
    <name type="common">Green anole</name>
    <name type="synonym">American chameleon</name>
    <dbReference type="NCBI Taxonomy" id="28377"/>
    <lineage>
        <taxon>Eukaryota</taxon>
        <taxon>Metazoa</taxon>
        <taxon>Chordata</taxon>
        <taxon>Craniata</taxon>
        <taxon>Vertebrata</taxon>
        <taxon>Euteleostomi</taxon>
        <taxon>Lepidosauria</taxon>
        <taxon>Squamata</taxon>
        <taxon>Bifurcata</taxon>
        <taxon>Unidentata</taxon>
        <taxon>Episquamata</taxon>
        <taxon>Toxicofera</taxon>
        <taxon>Iguania</taxon>
        <taxon>Dactyloidae</taxon>
        <taxon>Anolis</taxon>
    </lineage>
</organism>
<feature type="transmembrane region" description="Helical" evidence="6">
    <location>
        <begin position="78"/>
        <end position="98"/>
    </location>
</feature>
<name>H9G9S9_ANOCA</name>
<feature type="transmembrane region" description="Helical" evidence="6">
    <location>
        <begin position="46"/>
        <end position="66"/>
    </location>
</feature>
<keyword evidence="8" id="KW-1185">Reference proteome</keyword>
<reference evidence="7" key="3">
    <citation type="submission" date="2025-09" db="UniProtKB">
        <authorList>
            <consortium name="Ensembl"/>
        </authorList>
    </citation>
    <scope>IDENTIFICATION</scope>
</reference>
<dbReference type="PANTHER" id="PTHR31746:SF3">
    <property type="entry name" value="TRANSMEMBRANE PROTEIN 229B"/>
    <property type="match status" value="1"/>
</dbReference>
<reference evidence="7" key="2">
    <citation type="submission" date="2025-08" db="UniProtKB">
        <authorList>
            <consortium name="Ensembl"/>
        </authorList>
    </citation>
    <scope>IDENTIFICATION</scope>
</reference>
<dbReference type="eggNOG" id="ENOG502S0XM">
    <property type="taxonomic scope" value="Eukaryota"/>
</dbReference>
<keyword evidence="5 6" id="KW-0472">Membrane</keyword>
<evidence type="ECO:0000256" key="5">
    <source>
        <dbReference type="ARBA" id="ARBA00023136"/>
    </source>
</evidence>
<sequence length="163" mass="19658">QTMGQPLSPLYRWYIYAIHGYFSEVMFTATWAFVVDRDWKFQGVSSIWAFFIYGTCCFALEGLFRLLRSRCGLFARSILYTVCIYLWEFSTGYFLRLFDACPWDYSAFKYNFMGLVTLEYCPFWFLGSLILERFLIRHTLRLRLEEWPTSKERSISRFELKDK</sequence>
<dbReference type="GeneTree" id="ENSGT00390000010899"/>
<evidence type="ECO:0000256" key="6">
    <source>
        <dbReference type="SAM" id="Phobius"/>
    </source>
</evidence>
<dbReference type="Bgee" id="ENSACAG00000005039">
    <property type="expression patterns" value="Expressed in lung and 1 other cell type or tissue"/>
</dbReference>
<accession>H9G9S9</accession>
<dbReference type="InParanoid" id="H9G9S9"/>
<dbReference type="Proteomes" id="UP000001646">
    <property type="component" value="Unplaced"/>
</dbReference>
<evidence type="ECO:0008006" key="9">
    <source>
        <dbReference type="Google" id="ProtNLM"/>
    </source>
</evidence>
<evidence type="ECO:0000256" key="1">
    <source>
        <dbReference type="ARBA" id="ARBA00004141"/>
    </source>
</evidence>
<evidence type="ECO:0000313" key="8">
    <source>
        <dbReference type="Proteomes" id="UP000001646"/>
    </source>
</evidence>
<dbReference type="Ensembl" id="ENSACAT00000005018.3">
    <property type="protein sequence ID" value="ENSACAP00000004906.3"/>
    <property type="gene ID" value="ENSACAG00000005039.3"/>
</dbReference>
<proteinExistence type="inferred from homology"/>
<reference evidence="7" key="1">
    <citation type="submission" date="2009-12" db="EMBL/GenBank/DDBJ databases">
        <title>The Genome Sequence of Anolis carolinensis (Green Anole Lizard).</title>
        <authorList>
            <consortium name="The Genome Sequencing Platform"/>
            <person name="Di Palma F."/>
            <person name="Alfoldi J."/>
            <person name="Heiman D."/>
            <person name="Young S."/>
            <person name="Grabherr M."/>
            <person name="Johnson J."/>
            <person name="Lander E.S."/>
            <person name="Lindblad-Toh K."/>
        </authorList>
    </citation>
    <scope>NUCLEOTIDE SEQUENCE [LARGE SCALE GENOMIC DNA]</scope>
    <source>
        <strain evidence="7">JBL SC #1</strain>
    </source>
</reference>
<dbReference type="PANTHER" id="PTHR31746">
    <property type="entry name" value="TRANSMEMBRANE PROTEIN 229 FAMILY MEMBER"/>
    <property type="match status" value="1"/>
</dbReference>
<evidence type="ECO:0000256" key="3">
    <source>
        <dbReference type="ARBA" id="ARBA00022692"/>
    </source>
</evidence>
<dbReference type="GO" id="GO:0016020">
    <property type="term" value="C:membrane"/>
    <property type="evidence" value="ECO:0007669"/>
    <property type="project" value="UniProtKB-SubCell"/>
</dbReference>
<dbReference type="InterPro" id="IPR010540">
    <property type="entry name" value="CmpB_TMEM229"/>
</dbReference>
<feature type="transmembrane region" description="Helical" evidence="6">
    <location>
        <begin position="13"/>
        <end position="34"/>
    </location>
</feature>
<dbReference type="Pfam" id="PF06541">
    <property type="entry name" value="ABC_trans_CmpB"/>
    <property type="match status" value="1"/>
</dbReference>
<dbReference type="AlphaFoldDB" id="H9G9S9"/>
<keyword evidence="3 6" id="KW-0812">Transmembrane</keyword>
<keyword evidence="4 6" id="KW-1133">Transmembrane helix</keyword>